<evidence type="ECO:0000313" key="1">
    <source>
        <dbReference type="EMBL" id="URZ09354.1"/>
    </source>
</evidence>
<reference evidence="1 2" key="1">
    <citation type="submission" date="2022-04" db="EMBL/GenBank/DDBJ databases">
        <title>Genome sequence of C. roseum typestrain.</title>
        <authorList>
            <person name="Poehlein A."/>
            <person name="Schoch T."/>
            <person name="Duerre P."/>
            <person name="Daniel R."/>
        </authorList>
    </citation>
    <scope>NUCLEOTIDE SEQUENCE [LARGE SCALE GENOMIC DNA]</scope>
    <source>
        <strain evidence="1 2">DSM 7320</strain>
    </source>
</reference>
<dbReference type="PANTHER" id="PTHR37305:SF1">
    <property type="entry name" value="MEMBRANE PROTEIN"/>
    <property type="match status" value="1"/>
</dbReference>
<keyword evidence="2" id="KW-1185">Reference proteome</keyword>
<dbReference type="STRING" id="84029.CROST_22270"/>
<accession>A0A1S8LZK2</accession>
<dbReference type="Proteomes" id="UP000190951">
    <property type="component" value="Chromosome"/>
</dbReference>
<dbReference type="PANTHER" id="PTHR37305">
    <property type="entry name" value="INTEGRAL MEMBRANE PROTEIN-RELATED"/>
    <property type="match status" value="1"/>
</dbReference>
<proteinExistence type="predicted"/>
<sequence length="258" mass="29722">MKRLIHSELYRMLHSTKIIAIVVITILIFMLDALFIKMYHFGFYNPKHTVVLNNLNFSPFILRDTDFFIFLIFCPIVFCDSLNYESTSGMYRLIMIRGYSKAKCILSKVASCAIVCFILTILMFIVGVIFGFMFENSVRVTSFFNGQHLNSTQALLYDFKFYIINYLLILMFLGICAVISVLSPQVVIAYIICCAVWLIMSPLANLVVSSLKLDIFDTKIVFDVLDGRNTIFWLIALCMTLGLFTLSSLIFKKKDYLY</sequence>
<dbReference type="KEGG" id="crw:CROST_000250"/>
<evidence type="ECO:0000313" key="2">
    <source>
        <dbReference type="Proteomes" id="UP000190951"/>
    </source>
</evidence>
<name>A0A1S8LZK2_9CLOT</name>
<dbReference type="AlphaFoldDB" id="A0A1S8LZK2"/>
<gene>
    <name evidence="1" type="ORF">CROST_000250</name>
</gene>
<dbReference type="RefSeq" id="WP_077834663.1">
    <property type="nucleotide sequence ID" value="NZ_CP096983.1"/>
</dbReference>
<organism evidence="1 2">
    <name type="scientific">Clostridium felsineum</name>
    <dbReference type="NCBI Taxonomy" id="36839"/>
    <lineage>
        <taxon>Bacteria</taxon>
        <taxon>Bacillati</taxon>
        <taxon>Bacillota</taxon>
        <taxon>Clostridia</taxon>
        <taxon>Eubacteriales</taxon>
        <taxon>Clostridiaceae</taxon>
        <taxon>Clostridium</taxon>
    </lineage>
</organism>
<protein>
    <submittedName>
        <fullName evidence="1">Uncharacterized protein</fullName>
    </submittedName>
</protein>
<dbReference type="EMBL" id="CP096983">
    <property type="protein sequence ID" value="URZ09354.1"/>
    <property type="molecule type" value="Genomic_DNA"/>
</dbReference>